<accession>A0ABM8PH67</accession>
<protein>
    <recommendedName>
        <fullName evidence="5">Lipoprotein</fullName>
    </recommendedName>
</protein>
<name>A0ABM8PH67_9HYPH</name>
<keyword evidence="2" id="KW-0732">Signal</keyword>
<keyword evidence="4" id="KW-1185">Reference proteome</keyword>
<evidence type="ECO:0008006" key="5">
    <source>
        <dbReference type="Google" id="ProtNLM"/>
    </source>
</evidence>
<evidence type="ECO:0000256" key="1">
    <source>
        <dbReference type="SAM" id="MobiDB-lite"/>
    </source>
</evidence>
<organism evidence="3 4">
    <name type="scientific">Pseudorhizobium endolithicum</name>
    <dbReference type="NCBI Taxonomy" id="1191678"/>
    <lineage>
        <taxon>Bacteria</taxon>
        <taxon>Pseudomonadati</taxon>
        <taxon>Pseudomonadota</taxon>
        <taxon>Alphaproteobacteria</taxon>
        <taxon>Hyphomicrobiales</taxon>
        <taxon>Rhizobiaceae</taxon>
        <taxon>Rhizobium/Agrobacterium group</taxon>
        <taxon>Pseudorhizobium</taxon>
    </lineage>
</organism>
<gene>
    <name evidence="3" type="ORF">REJC140_02775</name>
</gene>
<comment type="caution">
    <text evidence="3">The sequence shown here is derived from an EMBL/GenBank/DDBJ whole genome shotgun (WGS) entry which is preliminary data.</text>
</comment>
<dbReference type="Proteomes" id="UP000606921">
    <property type="component" value="Unassembled WGS sequence"/>
</dbReference>
<sequence length="116" mass="14108">MIKKLATASALGLICLMGAGCVSETGSYVAYDSGLRYERVEPGYRNYHRWDRDRRDRYERHYSRRDDDRRRRYDGRDRRRDSDSRSRPDRPDRDVNARDDYRGSELRRLIWQSERK</sequence>
<feature type="chain" id="PRO_5046687168" description="Lipoprotein" evidence="2">
    <location>
        <begin position="20"/>
        <end position="116"/>
    </location>
</feature>
<evidence type="ECO:0000313" key="4">
    <source>
        <dbReference type="Proteomes" id="UP000606921"/>
    </source>
</evidence>
<proteinExistence type="predicted"/>
<dbReference type="PROSITE" id="PS51257">
    <property type="entry name" value="PROKAR_LIPOPROTEIN"/>
    <property type="match status" value="1"/>
</dbReference>
<evidence type="ECO:0000256" key="2">
    <source>
        <dbReference type="SAM" id="SignalP"/>
    </source>
</evidence>
<feature type="region of interest" description="Disordered" evidence="1">
    <location>
        <begin position="61"/>
        <end position="99"/>
    </location>
</feature>
<dbReference type="EMBL" id="CABFWF030000008">
    <property type="protein sequence ID" value="CAD7029990.1"/>
    <property type="molecule type" value="Genomic_DNA"/>
</dbReference>
<reference evidence="3 4" key="1">
    <citation type="submission" date="2020-11" db="EMBL/GenBank/DDBJ databases">
        <authorList>
            <person name="Lassalle F."/>
        </authorList>
    </citation>
    <scope>NUCLEOTIDE SEQUENCE [LARGE SCALE GENOMIC DNA]</scope>
    <source>
        <strain evidence="3 4">JC140</strain>
    </source>
</reference>
<feature type="signal peptide" evidence="2">
    <location>
        <begin position="1"/>
        <end position="19"/>
    </location>
</feature>
<evidence type="ECO:0000313" key="3">
    <source>
        <dbReference type="EMBL" id="CAD7029990.1"/>
    </source>
</evidence>